<organism evidence="16 17">
    <name type="scientific">Trichodelitschia bisporula</name>
    <dbReference type="NCBI Taxonomy" id="703511"/>
    <lineage>
        <taxon>Eukaryota</taxon>
        <taxon>Fungi</taxon>
        <taxon>Dikarya</taxon>
        <taxon>Ascomycota</taxon>
        <taxon>Pezizomycotina</taxon>
        <taxon>Dothideomycetes</taxon>
        <taxon>Dothideomycetes incertae sedis</taxon>
        <taxon>Phaeotrichales</taxon>
        <taxon>Phaeotrichaceae</taxon>
        <taxon>Trichodelitschia</taxon>
    </lineage>
</organism>
<evidence type="ECO:0000256" key="10">
    <source>
        <dbReference type="ARBA" id="ARBA00022833"/>
    </source>
</evidence>
<gene>
    <name evidence="16" type="ORF">EJ06DRAFT_532394</name>
</gene>
<keyword evidence="10" id="KW-0862">Zinc</keyword>
<feature type="transmembrane region" description="Helical" evidence="14">
    <location>
        <begin position="945"/>
        <end position="964"/>
    </location>
</feature>
<feature type="compositionally biased region" description="Polar residues" evidence="13">
    <location>
        <begin position="1"/>
        <end position="11"/>
    </location>
</feature>
<comment type="subcellular location">
    <subcellularLocation>
        <location evidence="2">Membrane</location>
        <topology evidence="2">Multi-pass membrane protein</topology>
    </subcellularLocation>
</comment>
<feature type="compositionally biased region" description="Polar residues" evidence="13">
    <location>
        <begin position="394"/>
        <end position="404"/>
    </location>
</feature>
<evidence type="ECO:0000256" key="6">
    <source>
        <dbReference type="ARBA" id="ARBA00022692"/>
    </source>
</evidence>
<dbReference type="Pfam" id="PF23113">
    <property type="entry name" value="MARCHF6_C"/>
    <property type="match status" value="1"/>
</dbReference>
<keyword evidence="17" id="KW-1185">Reference proteome</keyword>
<evidence type="ECO:0000313" key="17">
    <source>
        <dbReference type="Proteomes" id="UP000799640"/>
    </source>
</evidence>
<dbReference type="CDD" id="cd22249">
    <property type="entry name" value="UDM1_RNF168_RNF169-like"/>
    <property type="match status" value="1"/>
</dbReference>
<comment type="pathway">
    <text evidence="3">Protein modification; protein ubiquitination.</text>
</comment>
<feature type="transmembrane region" description="Helical" evidence="14">
    <location>
        <begin position="1341"/>
        <end position="1361"/>
    </location>
</feature>
<feature type="transmembrane region" description="Helical" evidence="14">
    <location>
        <begin position="867"/>
        <end position="885"/>
    </location>
</feature>
<evidence type="ECO:0000256" key="5">
    <source>
        <dbReference type="ARBA" id="ARBA00022679"/>
    </source>
</evidence>
<reference evidence="16" key="1">
    <citation type="journal article" date="2020" name="Stud. Mycol.">
        <title>101 Dothideomycetes genomes: a test case for predicting lifestyles and emergence of pathogens.</title>
        <authorList>
            <person name="Haridas S."/>
            <person name="Albert R."/>
            <person name="Binder M."/>
            <person name="Bloem J."/>
            <person name="Labutti K."/>
            <person name="Salamov A."/>
            <person name="Andreopoulos B."/>
            <person name="Baker S."/>
            <person name="Barry K."/>
            <person name="Bills G."/>
            <person name="Bluhm B."/>
            <person name="Cannon C."/>
            <person name="Castanera R."/>
            <person name="Culley D."/>
            <person name="Daum C."/>
            <person name="Ezra D."/>
            <person name="Gonzalez J."/>
            <person name="Henrissat B."/>
            <person name="Kuo A."/>
            <person name="Liang C."/>
            <person name="Lipzen A."/>
            <person name="Lutzoni F."/>
            <person name="Magnuson J."/>
            <person name="Mondo S."/>
            <person name="Nolan M."/>
            <person name="Ohm R."/>
            <person name="Pangilinan J."/>
            <person name="Park H.-J."/>
            <person name="Ramirez L."/>
            <person name="Alfaro M."/>
            <person name="Sun H."/>
            <person name="Tritt A."/>
            <person name="Yoshinaga Y."/>
            <person name="Zwiers L.-H."/>
            <person name="Turgeon B."/>
            <person name="Goodwin S."/>
            <person name="Spatafora J."/>
            <person name="Crous P."/>
            <person name="Grigoriev I."/>
        </authorList>
    </citation>
    <scope>NUCLEOTIDE SEQUENCE</scope>
    <source>
        <strain evidence="16">CBS 262.69</strain>
    </source>
</reference>
<sequence length="1589" mass="176173">MASSSAASGTQGPDHDPVHQPDAEPDLMNDPAFAVNASDALRGPDDVDTCRICRGEGTRMEPLFYPCKCSGSIKFVHQNCLMEWLSHSQKKHCELCKTPFRFTKLYHANMPKTLPTAIFIRRALLHLLSHLTIWLRGLLVFSAWVVCLPWCMRYAWRILFWFGDAGWARDYTLPSPFNGSGILAPSATEALPLPVSNVTNVTVPKLLQIHSQTLNLSHTEPMMYRFVKTIITHLAEHFKRLDFPESPNSNSTTSQSFVDMAHQRQSSILSEVPLLKSLTRSVTFNRVVIDILEGLIITLSVVVAFILIFLIREWVVQQQPVADMAAGDADHALAQAGGQVHDSDEEGDVSDDDGGESGSEEDDSDSSTEHSDASQPAEENAPHDSEMDSIAAQAPSTADRSSPKPSEWTSTDSSPPSPRPSMPARDVSSKATEIRRELDEMLEEGREALEDDRHQLREARTEYEAIREEMIKQLDEEIEIANLRARDDRSEAEGEQFSTNSTESWQSVADPSTEFYEPATREGQQECQRDPQGKGKSPVYYPLDESSRLEHGESSGQPVVLQSDDRQETSPRGTVEEEHVDVNDEIALHIQRAAENSASEQAAEPVTPTVQGPPVNRPLFERLADWFWGDIAPEPAIGLPADGENDGHIVENPENEAPFVPFAQARPILARDQRPELAQEPQAEAFAAQPALEGNDQDAIDDAEDLEGILELIGMQGPITGLLQYVLFSAVLIFASVVAAVFFPYISGKIVLICVGSPALLYRVPLVLASTLADATIDTLLIIGGYVTFGFLELLRYASTKLPVAAISNQASESVAIPAKNEATAALYRLGKLFYATTTADPMDFLRFSMACHQSLRWMKSGLKSGIYLLAENVVSLTGGSIATWESLATGFTQRLSTISATLFDDVPAFLIKLFTTGAVSINMSPRIELQQDPSLAYWSAGDRTLTVILGYTCFAILGIVYLTKLAPLTSSRSGQQVEGVIVDLLQQAGGVLKVILIISIEMIAFPLFCGLLLDLALMPLFEGATVASRISFTIASPWTSGFVHWFVGTCYMFHFALFVSMCRRIMRTGVLYFIRDPDDPTFHPVRDVLERNVIIQLRKIAFSAIVYGALIVVCLGGVVWGLWYSCEGLLPIHWSSSESAFEFPLDILFFNFLTPVILRFAQPTDGLRAMYKWWFRKCARALRLSDFLFGIKRKDERGHNVRLTWKAWILHQNGNVDNPTGAIPEERNHEVYFVPDGKFVRAPFSDQLRIPKGQPVFVEVDKKNHRLDGKPDDEGTHARNSKLITMVYIPPWFRVRIGLFVLAVWLFAAATGISVTIVPLLFGRKLLTAFVTHTTDVNDIYAFSLGIYVLGGTLFVGLRYKSLLRFFQRTLWSRSVSPSRALTATVSYAKRVASVVYVYSALGIGLPLLLAVLLELYVLMPIHAAFGPDETHIIHIIQDWTLGILYVRIGTRLFLWNPESRAGRAAQAVVRDGYLNPSAKLATRCFILPSLLAFSVLVGGPYLGASLLNTTYFSGAPSEEKVRIMRWAHPFALGIVLALWIGVVTGAATERWRQRIKDEVYLIGERLHNFGEKRASSAAQPAQLKLSM</sequence>
<feature type="transmembrane region" description="Helical" evidence="14">
    <location>
        <begin position="133"/>
        <end position="152"/>
    </location>
</feature>
<keyword evidence="8" id="KW-0863">Zinc-finger</keyword>
<dbReference type="PANTHER" id="PTHR13145">
    <property type="entry name" value="SSM4 PROTEIN"/>
    <property type="match status" value="1"/>
</dbReference>
<dbReference type="CDD" id="cd16702">
    <property type="entry name" value="RING_CH-C4HC3_MARCH6"/>
    <property type="match status" value="1"/>
</dbReference>
<dbReference type="EMBL" id="ML996701">
    <property type="protein sequence ID" value="KAF2398028.1"/>
    <property type="molecule type" value="Genomic_DNA"/>
</dbReference>
<evidence type="ECO:0000256" key="7">
    <source>
        <dbReference type="ARBA" id="ARBA00022723"/>
    </source>
</evidence>
<evidence type="ECO:0000256" key="3">
    <source>
        <dbReference type="ARBA" id="ARBA00004906"/>
    </source>
</evidence>
<feature type="region of interest" description="Disordered" evidence="13">
    <location>
        <begin position="1"/>
        <end position="29"/>
    </location>
</feature>
<feature type="transmembrane region" description="Helical" evidence="14">
    <location>
        <begin position="775"/>
        <end position="795"/>
    </location>
</feature>
<feature type="transmembrane region" description="Helical" evidence="14">
    <location>
        <begin position="1042"/>
        <end position="1060"/>
    </location>
</feature>
<evidence type="ECO:0000256" key="2">
    <source>
        <dbReference type="ARBA" id="ARBA00004141"/>
    </source>
</evidence>
<feature type="compositionally biased region" description="Polar residues" evidence="13">
    <location>
        <begin position="496"/>
        <end position="510"/>
    </location>
</feature>
<dbReference type="GO" id="GO:0061630">
    <property type="term" value="F:ubiquitin protein ligase activity"/>
    <property type="evidence" value="ECO:0007669"/>
    <property type="project" value="UniProtKB-EC"/>
</dbReference>
<protein>
    <recommendedName>
        <fullName evidence="4">RING-type E3 ubiquitin transferase</fullName>
        <ecNumber evidence="4">2.3.2.27</ecNumber>
    </recommendedName>
</protein>
<dbReference type="GO" id="GO:0036503">
    <property type="term" value="P:ERAD pathway"/>
    <property type="evidence" value="ECO:0007669"/>
    <property type="project" value="TreeGrafter"/>
</dbReference>
<proteinExistence type="predicted"/>
<evidence type="ECO:0000256" key="1">
    <source>
        <dbReference type="ARBA" id="ARBA00000900"/>
    </source>
</evidence>
<keyword evidence="11 14" id="KW-1133">Transmembrane helix</keyword>
<feature type="compositionally biased region" description="Basic and acidic residues" evidence="13">
    <location>
        <begin position="519"/>
        <end position="533"/>
    </location>
</feature>
<evidence type="ECO:0000256" key="11">
    <source>
        <dbReference type="ARBA" id="ARBA00022989"/>
    </source>
</evidence>
<keyword evidence="7" id="KW-0479">Metal-binding</keyword>
<dbReference type="EC" id="2.3.2.27" evidence="4"/>
<feature type="transmembrane region" description="Helical" evidence="14">
    <location>
        <begin position="1397"/>
        <end position="1421"/>
    </location>
</feature>
<feature type="transmembrane region" description="Helical" evidence="14">
    <location>
        <begin position="722"/>
        <end position="743"/>
    </location>
</feature>
<feature type="region of interest" description="Disordered" evidence="13">
    <location>
        <begin position="336"/>
        <end position="433"/>
    </location>
</feature>
<keyword evidence="9" id="KW-0833">Ubl conjugation pathway</keyword>
<feature type="transmembrane region" description="Helical" evidence="14">
    <location>
        <begin position="1298"/>
        <end position="1321"/>
    </location>
</feature>
<dbReference type="GO" id="GO:0008270">
    <property type="term" value="F:zinc ion binding"/>
    <property type="evidence" value="ECO:0007669"/>
    <property type="project" value="UniProtKB-KW"/>
</dbReference>
<feature type="transmembrane region" description="Helical" evidence="14">
    <location>
        <begin position="287"/>
        <end position="311"/>
    </location>
</feature>
<feature type="compositionally biased region" description="Basic and acidic residues" evidence="13">
    <location>
        <begin position="563"/>
        <end position="582"/>
    </location>
</feature>
<evidence type="ECO:0000256" key="8">
    <source>
        <dbReference type="ARBA" id="ARBA00022771"/>
    </source>
</evidence>
<feature type="transmembrane region" description="Helical" evidence="14">
    <location>
        <begin position="750"/>
        <end position="769"/>
    </location>
</feature>
<comment type="catalytic activity">
    <reaction evidence="1">
        <text>S-ubiquitinyl-[E2 ubiquitin-conjugating enzyme]-L-cysteine + [acceptor protein]-L-lysine = [E2 ubiquitin-conjugating enzyme]-L-cysteine + N(6)-ubiquitinyl-[acceptor protein]-L-lysine.</text>
        <dbReference type="EC" id="2.3.2.27"/>
    </reaction>
</comment>
<feature type="compositionally biased region" description="Low complexity" evidence="13">
    <location>
        <begin position="594"/>
        <end position="604"/>
    </location>
</feature>
<feature type="transmembrane region" description="Helical" evidence="14">
    <location>
        <begin position="995"/>
        <end position="1022"/>
    </location>
</feature>
<dbReference type="Pfam" id="PF12906">
    <property type="entry name" value="RINGv"/>
    <property type="match status" value="1"/>
</dbReference>
<dbReference type="InterPro" id="IPR056521">
    <property type="entry name" value="MARCHF6-like_C"/>
</dbReference>
<feature type="compositionally biased region" description="Acidic residues" evidence="13">
    <location>
        <begin position="343"/>
        <end position="366"/>
    </location>
</feature>
<feature type="region of interest" description="Disordered" evidence="13">
    <location>
        <begin position="483"/>
        <end position="582"/>
    </location>
</feature>
<evidence type="ECO:0000256" key="9">
    <source>
        <dbReference type="ARBA" id="ARBA00022786"/>
    </source>
</evidence>
<feature type="transmembrane region" description="Helical" evidence="14">
    <location>
        <begin position="1144"/>
        <end position="1162"/>
    </location>
</feature>
<accession>A0A6G1HPP2</accession>
<dbReference type="PANTHER" id="PTHR13145:SF0">
    <property type="entry name" value="E3 UBIQUITIN-PROTEIN LIGASE MARCHF6"/>
    <property type="match status" value="1"/>
</dbReference>
<dbReference type="SMART" id="SM00744">
    <property type="entry name" value="RINGv"/>
    <property type="match status" value="1"/>
</dbReference>
<dbReference type="OrthoDB" id="1108038at2759"/>
<dbReference type="FunFam" id="3.30.40.10:FF:000287">
    <property type="entry name" value="RING finger membrane protein"/>
    <property type="match status" value="1"/>
</dbReference>
<evidence type="ECO:0000256" key="13">
    <source>
        <dbReference type="SAM" id="MobiDB-lite"/>
    </source>
</evidence>
<feature type="compositionally biased region" description="Basic and acidic residues" evidence="13">
    <location>
        <begin position="13"/>
        <end position="22"/>
    </location>
</feature>
<evidence type="ECO:0000256" key="4">
    <source>
        <dbReference type="ARBA" id="ARBA00012483"/>
    </source>
</evidence>
<keyword evidence="5" id="KW-0808">Transferase</keyword>
<dbReference type="Proteomes" id="UP000799640">
    <property type="component" value="Unassembled WGS sequence"/>
</dbReference>
<name>A0A6G1HPP2_9PEZI</name>
<dbReference type="GO" id="GO:0005789">
    <property type="term" value="C:endoplasmic reticulum membrane"/>
    <property type="evidence" value="ECO:0007669"/>
    <property type="project" value="TreeGrafter"/>
</dbReference>
<evidence type="ECO:0000259" key="15">
    <source>
        <dbReference type="PROSITE" id="PS51292"/>
    </source>
</evidence>
<feature type="transmembrane region" description="Helical" evidence="14">
    <location>
        <begin position="1101"/>
        <end position="1124"/>
    </location>
</feature>
<feature type="transmembrane region" description="Helical" evidence="14">
    <location>
        <begin position="1487"/>
        <end position="1508"/>
    </location>
</feature>
<dbReference type="InterPro" id="IPR013083">
    <property type="entry name" value="Znf_RING/FYVE/PHD"/>
</dbReference>
<feature type="domain" description="RING-CH-type" evidence="15">
    <location>
        <begin position="42"/>
        <end position="103"/>
    </location>
</feature>
<dbReference type="PROSITE" id="PS51292">
    <property type="entry name" value="ZF_RING_CH"/>
    <property type="match status" value="1"/>
</dbReference>
<evidence type="ECO:0000256" key="14">
    <source>
        <dbReference type="SAM" id="Phobius"/>
    </source>
</evidence>
<feature type="transmembrane region" description="Helical" evidence="14">
    <location>
        <begin position="1528"/>
        <end position="1549"/>
    </location>
</feature>
<feature type="transmembrane region" description="Helical" evidence="14">
    <location>
        <begin position="1433"/>
        <end position="1456"/>
    </location>
</feature>
<feature type="compositionally biased region" description="Low complexity" evidence="13">
    <location>
        <begin position="405"/>
        <end position="414"/>
    </location>
</feature>
<evidence type="ECO:0000313" key="16">
    <source>
        <dbReference type="EMBL" id="KAF2398028.1"/>
    </source>
</evidence>
<dbReference type="SUPFAM" id="SSF57850">
    <property type="entry name" value="RING/U-box"/>
    <property type="match status" value="1"/>
</dbReference>
<keyword evidence="12 14" id="KW-0472">Membrane</keyword>
<dbReference type="Gene3D" id="3.30.40.10">
    <property type="entry name" value="Zinc/RING finger domain, C3HC4 (zinc finger)"/>
    <property type="match status" value="1"/>
</dbReference>
<keyword evidence="6 14" id="KW-0812">Transmembrane</keyword>
<feature type="region of interest" description="Disordered" evidence="13">
    <location>
        <begin position="594"/>
        <end position="615"/>
    </location>
</feature>
<evidence type="ECO:0000256" key="12">
    <source>
        <dbReference type="ARBA" id="ARBA00023136"/>
    </source>
</evidence>
<dbReference type="InterPro" id="IPR011016">
    <property type="entry name" value="Znf_RING-CH"/>
</dbReference>